<dbReference type="Gene3D" id="2.160.20.80">
    <property type="entry name" value="E3 ubiquitin-protein ligase SopA"/>
    <property type="match status" value="3"/>
</dbReference>
<dbReference type="InterPro" id="IPR051082">
    <property type="entry name" value="Pentapeptide-BTB/POZ_domain"/>
</dbReference>
<sequence length="571" mass="63566">MAKICRGMVKKITVFCRKYWYLIAIAFTILIFISPFVIGLESFAEFFKYSPESERPGHYFPLVQVLGLITIAVITAILTAWRNLSLEKRVENDTAQTKVQDETRLDQQFLDAVKLLGDSNMDYSGREGSVYMLSALAKKSPEHTQRCVDMIGSLNRWMGERIQNRPDYFRRNANENEDDFSLWRTRVFTTDRDGLDKYAEETNQTGENQPEDSILIKQIENERLSQAILKELEKIIAEFLGRKKNSETLNLNHLYICQINLEKEQAGAGRIRYLFAKLQGADLQGADLRGANLQGADLANANLQGADLQGANLQRADLKGAQLEGADLRDLRKASLTSANLQGATFKNANLQEADLSSTNLQGAVLQGANLQGAKLFEANLEKADLQGANLQVALLLKANLEKAVLQGANLQMAFLFRANLQGADLANANLQGAVLRDTNLEGADLQNARFEGAVFFSAKLEGTNLTRAKFHGADFQCIDLKKVDLSNIEQDALKQEEADKIIKTLKEIPEIGSLRSFVGGIGTISEILVRWLEMIMKFGPCMKQGAIDRIQNAVGKPPNLRSCNFIDLHV</sequence>
<keyword evidence="3" id="KW-1185">Reference proteome</keyword>
<dbReference type="InterPro" id="IPR001646">
    <property type="entry name" value="5peptide_repeat"/>
</dbReference>
<protein>
    <submittedName>
        <fullName evidence="2">Pentapeptide repeat-containing protein</fullName>
    </submittedName>
</protein>
<keyword evidence="1" id="KW-0472">Membrane</keyword>
<feature type="transmembrane region" description="Helical" evidence="1">
    <location>
        <begin position="20"/>
        <end position="38"/>
    </location>
</feature>
<name>A0ABY8MH86_9SPIO</name>
<dbReference type="PANTHER" id="PTHR14136:SF17">
    <property type="entry name" value="BTB_POZ DOMAIN-CONTAINING PROTEIN KCTD9"/>
    <property type="match status" value="1"/>
</dbReference>
<dbReference type="Pfam" id="PF00805">
    <property type="entry name" value="Pentapeptide"/>
    <property type="match status" value="3"/>
</dbReference>
<dbReference type="Proteomes" id="UP001228690">
    <property type="component" value="Chromosome"/>
</dbReference>
<proteinExistence type="predicted"/>
<evidence type="ECO:0000313" key="3">
    <source>
        <dbReference type="Proteomes" id="UP001228690"/>
    </source>
</evidence>
<evidence type="ECO:0000313" key="2">
    <source>
        <dbReference type="EMBL" id="WGK69258.1"/>
    </source>
</evidence>
<keyword evidence="1" id="KW-0812">Transmembrane</keyword>
<keyword evidence="1" id="KW-1133">Transmembrane helix</keyword>
<dbReference type="EMBL" id="CP123443">
    <property type="protein sequence ID" value="WGK69258.1"/>
    <property type="molecule type" value="Genomic_DNA"/>
</dbReference>
<organism evidence="2 3">
    <name type="scientific">Candidatus Haliotispira prima</name>
    <dbReference type="NCBI Taxonomy" id="3034016"/>
    <lineage>
        <taxon>Bacteria</taxon>
        <taxon>Pseudomonadati</taxon>
        <taxon>Spirochaetota</taxon>
        <taxon>Spirochaetia</taxon>
        <taxon>Spirochaetales</taxon>
        <taxon>Spirochaetaceae</taxon>
        <taxon>Candidatus Haliotispira</taxon>
    </lineage>
</organism>
<reference evidence="2 3" key="1">
    <citation type="submission" date="2023-04" db="EMBL/GenBank/DDBJ databases">
        <title>Spirochaete genome identified in red abalone sample constitutes a novel genus.</title>
        <authorList>
            <person name="Sharma S.P."/>
            <person name="Purcell C.M."/>
            <person name="Hyde J.R."/>
            <person name="Severin A.J."/>
        </authorList>
    </citation>
    <scope>NUCLEOTIDE SEQUENCE [LARGE SCALE GENOMIC DNA]</scope>
    <source>
        <strain evidence="2 3">SP-2023</strain>
    </source>
</reference>
<gene>
    <name evidence="2" type="ORF">P0082_12405</name>
</gene>
<dbReference type="RefSeq" id="WP_326927446.1">
    <property type="nucleotide sequence ID" value="NZ_CP123443.1"/>
</dbReference>
<feature type="transmembrane region" description="Helical" evidence="1">
    <location>
        <begin position="58"/>
        <end position="81"/>
    </location>
</feature>
<dbReference type="SUPFAM" id="SSF141571">
    <property type="entry name" value="Pentapeptide repeat-like"/>
    <property type="match status" value="2"/>
</dbReference>
<dbReference type="PANTHER" id="PTHR14136">
    <property type="entry name" value="BTB_POZ DOMAIN-CONTAINING PROTEIN KCTD9"/>
    <property type="match status" value="1"/>
</dbReference>
<accession>A0ABY8MH86</accession>
<evidence type="ECO:0000256" key="1">
    <source>
        <dbReference type="SAM" id="Phobius"/>
    </source>
</evidence>